<dbReference type="InterPro" id="IPR035965">
    <property type="entry name" value="PAS-like_dom_sf"/>
</dbReference>
<dbReference type="GO" id="GO:0007165">
    <property type="term" value="P:signal transduction"/>
    <property type="evidence" value="ECO:0007669"/>
    <property type="project" value="InterPro"/>
</dbReference>
<dbReference type="SUPFAM" id="SSF55785">
    <property type="entry name" value="PYP-like sensor domain (PAS domain)"/>
    <property type="match status" value="1"/>
</dbReference>
<dbReference type="Pfam" id="PF13185">
    <property type="entry name" value="GAF_2"/>
    <property type="match status" value="1"/>
</dbReference>
<feature type="transmembrane region" description="Helical" evidence="2">
    <location>
        <begin position="207"/>
        <end position="226"/>
    </location>
</feature>
<reference evidence="5 6" key="1">
    <citation type="submission" date="2016-11" db="EMBL/GenBank/DDBJ databases">
        <authorList>
            <person name="Jaros S."/>
            <person name="Januszkiewicz K."/>
            <person name="Wedrychowicz H."/>
        </authorList>
    </citation>
    <scope>NUCLEOTIDE SEQUENCE [LARGE SCALE GENOMIC DNA]</scope>
    <source>
        <strain evidence="5 6">DSM 24574</strain>
    </source>
</reference>
<dbReference type="InterPro" id="IPR003018">
    <property type="entry name" value="GAF"/>
</dbReference>
<dbReference type="Pfam" id="PF08447">
    <property type="entry name" value="PAS_3"/>
    <property type="match status" value="1"/>
</dbReference>
<dbReference type="PANTHER" id="PTHR32089">
    <property type="entry name" value="METHYL-ACCEPTING CHEMOTAXIS PROTEIN MCPB"/>
    <property type="match status" value="1"/>
</dbReference>
<evidence type="ECO:0000313" key="5">
    <source>
        <dbReference type="EMBL" id="SHH76048.1"/>
    </source>
</evidence>
<feature type="transmembrane region" description="Helical" evidence="2">
    <location>
        <begin position="20"/>
        <end position="39"/>
    </location>
</feature>
<feature type="domain" description="PAS" evidence="3">
    <location>
        <begin position="553"/>
        <end position="577"/>
    </location>
</feature>
<dbReference type="InterPro" id="IPR003660">
    <property type="entry name" value="HAMP_dom"/>
</dbReference>
<evidence type="ECO:0000313" key="6">
    <source>
        <dbReference type="Proteomes" id="UP000184212"/>
    </source>
</evidence>
<dbReference type="RefSeq" id="WP_073140379.1">
    <property type="nucleotide sequence ID" value="NZ_FQWQ01000004.1"/>
</dbReference>
<keyword evidence="2" id="KW-0472">Membrane</keyword>
<keyword evidence="6" id="KW-1185">Reference proteome</keyword>
<dbReference type="STRING" id="947013.SAMN04488109_5197"/>
<name>A0A1M5VLJ4_9BACT</name>
<dbReference type="OrthoDB" id="1109395at2"/>
<protein>
    <submittedName>
        <fullName evidence="5">PAS domain S-box-containing protein</fullName>
    </submittedName>
</protein>
<keyword evidence="2" id="KW-0812">Transmembrane</keyword>
<dbReference type="Gene3D" id="6.10.340.10">
    <property type="match status" value="1"/>
</dbReference>
<keyword evidence="2" id="KW-1133">Transmembrane helix</keyword>
<dbReference type="PROSITE" id="PS50112">
    <property type="entry name" value="PAS"/>
    <property type="match status" value="1"/>
</dbReference>
<proteinExistence type="predicted"/>
<dbReference type="InterPro" id="IPR029016">
    <property type="entry name" value="GAF-like_dom_sf"/>
</dbReference>
<evidence type="ECO:0000256" key="2">
    <source>
        <dbReference type="SAM" id="Phobius"/>
    </source>
</evidence>
<dbReference type="SMART" id="SM00065">
    <property type="entry name" value="GAF"/>
    <property type="match status" value="1"/>
</dbReference>
<feature type="coiled-coil region" evidence="1">
    <location>
        <begin position="489"/>
        <end position="533"/>
    </location>
</feature>
<sequence length="647" mass="73314">MEETQKKKSRLRLTIGNKILAGFLALIALFIVIVVIVIWKGDVIDNVVNSSSKNYRPSQSAIKDFGTMVIRSKMLVTNWVYLQTNADDKNALRQLQDYDYPALKQKITELKSTWESDSQKQWMDTIFLKFDTLLNVQKESIMANLQSFENYEDPLTKLLAEDAIESQVIPRTTDLLARINRVAAKQDQVTALSDSDIKDSIKSLRNYTLFLGTSIIILGLFSAFFLRRAITKPVNFLKNVVVKLGKGELVEEKQTNFSNDEIGDMAIAMDNLVTGLKATSLFAENIGNGNYQTEFKPLSEHDVLGNALINMRNNLSKVAEDDKKRNWATEGMAKFGEILRTNTNDLGKLSDEIVGNLVKYLKANQGALYIIDDVDDNEEPTMSMKACYAWDKKKFLNHKIYRGEGLAGQAWQEGDMVYLTEVPQNYIKIVSGLGDANPTSVLIVPLKVNDQIFGVVEIASFNIFHDFEMEFVQKIAETIASTISTVKINARTQRLLEESQEMTEQMRAQEEEMRQNMEELQATQEEMQRSQAETDSTLSAIHGSLSVADYSIDGTLTKVNSNFLDLFGYTQDDVMGEHHRVFATKDDKNSDEYRQFWKDLAAGYPKKGTFKRINRKGEIVNVRSSFSSIKNRSGEVVKVMEITYELK</sequence>
<keyword evidence="1" id="KW-0175">Coiled coil</keyword>
<feature type="domain" description="HAMP" evidence="4">
    <location>
        <begin position="228"/>
        <end position="281"/>
    </location>
</feature>
<gene>
    <name evidence="5" type="ORF">SAMN04488109_5197</name>
</gene>
<accession>A0A1M5VLJ4</accession>
<dbReference type="SUPFAM" id="SSF158472">
    <property type="entry name" value="HAMP domain-like"/>
    <property type="match status" value="1"/>
</dbReference>
<dbReference type="InterPro" id="IPR000014">
    <property type="entry name" value="PAS"/>
</dbReference>
<evidence type="ECO:0000259" key="4">
    <source>
        <dbReference type="PROSITE" id="PS50885"/>
    </source>
</evidence>
<dbReference type="Proteomes" id="UP000184212">
    <property type="component" value="Unassembled WGS sequence"/>
</dbReference>
<dbReference type="Gene3D" id="3.30.450.40">
    <property type="match status" value="1"/>
</dbReference>
<dbReference type="GO" id="GO:0016020">
    <property type="term" value="C:membrane"/>
    <property type="evidence" value="ECO:0007669"/>
    <property type="project" value="InterPro"/>
</dbReference>
<dbReference type="Gene3D" id="3.30.450.20">
    <property type="entry name" value="PAS domain"/>
    <property type="match status" value="1"/>
</dbReference>
<dbReference type="InterPro" id="IPR013655">
    <property type="entry name" value="PAS_fold_3"/>
</dbReference>
<dbReference type="CDD" id="cd00130">
    <property type="entry name" value="PAS"/>
    <property type="match status" value="1"/>
</dbReference>
<dbReference type="PROSITE" id="PS50885">
    <property type="entry name" value="HAMP"/>
    <property type="match status" value="1"/>
</dbReference>
<dbReference type="PANTHER" id="PTHR32089:SF112">
    <property type="entry name" value="LYSOZYME-LIKE PROTEIN-RELATED"/>
    <property type="match status" value="1"/>
</dbReference>
<dbReference type="AlphaFoldDB" id="A0A1M5VLJ4"/>
<evidence type="ECO:0000256" key="1">
    <source>
        <dbReference type="SAM" id="Coils"/>
    </source>
</evidence>
<dbReference type="EMBL" id="FQWQ01000004">
    <property type="protein sequence ID" value="SHH76048.1"/>
    <property type="molecule type" value="Genomic_DNA"/>
</dbReference>
<dbReference type="NCBIfam" id="TIGR00229">
    <property type="entry name" value="sensory_box"/>
    <property type="match status" value="1"/>
</dbReference>
<evidence type="ECO:0000259" key="3">
    <source>
        <dbReference type="PROSITE" id="PS50112"/>
    </source>
</evidence>
<organism evidence="5 6">
    <name type="scientific">Chryseolinea serpens</name>
    <dbReference type="NCBI Taxonomy" id="947013"/>
    <lineage>
        <taxon>Bacteria</taxon>
        <taxon>Pseudomonadati</taxon>
        <taxon>Bacteroidota</taxon>
        <taxon>Cytophagia</taxon>
        <taxon>Cytophagales</taxon>
        <taxon>Fulvivirgaceae</taxon>
        <taxon>Chryseolinea</taxon>
    </lineage>
</organism>
<dbReference type="SUPFAM" id="SSF55781">
    <property type="entry name" value="GAF domain-like"/>
    <property type="match status" value="1"/>
</dbReference>